<keyword evidence="1 3" id="KW-0378">Hydrolase</keyword>
<feature type="domain" description="Amidohydrolase-related" evidence="2">
    <location>
        <begin position="49"/>
        <end position="419"/>
    </location>
</feature>
<dbReference type="InterPro" id="IPR050287">
    <property type="entry name" value="MTA/SAH_deaminase"/>
</dbReference>
<dbReference type="InterPro" id="IPR006680">
    <property type="entry name" value="Amidohydro-rel"/>
</dbReference>
<evidence type="ECO:0000256" key="1">
    <source>
        <dbReference type="ARBA" id="ARBA00022801"/>
    </source>
</evidence>
<dbReference type="EMBL" id="PVWK01000029">
    <property type="protein sequence ID" value="PSB32200.1"/>
    <property type="molecule type" value="Genomic_DNA"/>
</dbReference>
<dbReference type="SUPFAM" id="SSF51556">
    <property type="entry name" value="Metallo-dependent hydrolases"/>
    <property type="match status" value="1"/>
</dbReference>
<dbReference type="Pfam" id="PF01979">
    <property type="entry name" value="Amidohydro_1"/>
    <property type="match status" value="1"/>
</dbReference>
<sequence>MTYTLRSALIPVEDSYATVDVQIEGDRIAAIGASLPTVGTAIDAENKLLLPGFVNGHAHSVQFWQRGLIPQLPLELWLADVFDTSPTELEQTYLGALGTAISTLLSGGTCVMDHLYVIPGQELESIAAASRAYKEVGIRAFIAPLIQDMPFVSGYPEGVKTLPHQPYHQSTDELLALMEAIVAQSHAPEDGIQIAVGPTGFHRCSDALFEGCRDLSDRHNLCRHIHLLETKAQKMLAQERYGGSAVKHLQQLGFLDHRTSLAHSIWLDAADIEVLAETKSTVVHNALSNLRLGSGIAPVLKYLQAGVNVAFGCDGAASNDGQDMLEAIKIGSLLHNVTDPDYKHWITPRKAVEMASIGGFTGVNLADQVGSLTVGKQADLVLYDLKNLSLLPRTDPIKLLILGRPNAAVDSVWVRGQQVFADGTLKTVDTSHFTQTVFNYGEVYSKPQYKTIHQVEAHYRRVMGLAECGDA</sequence>
<keyword evidence="4" id="KW-1185">Reference proteome</keyword>
<proteinExistence type="predicted"/>
<dbReference type="Gene3D" id="3.20.20.140">
    <property type="entry name" value="Metal-dependent hydrolases"/>
    <property type="match status" value="1"/>
</dbReference>
<dbReference type="GO" id="GO:0016810">
    <property type="term" value="F:hydrolase activity, acting on carbon-nitrogen (but not peptide) bonds"/>
    <property type="evidence" value="ECO:0007669"/>
    <property type="project" value="InterPro"/>
</dbReference>
<dbReference type="CDD" id="cd01298">
    <property type="entry name" value="ATZ_TRZ_like"/>
    <property type="match status" value="1"/>
</dbReference>
<dbReference type="PANTHER" id="PTHR43794:SF11">
    <property type="entry name" value="AMIDOHYDROLASE-RELATED DOMAIN-CONTAINING PROTEIN"/>
    <property type="match status" value="1"/>
</dbReference>
<gene>
    <name evidence="3" type="ORF">C7B82_06055</name>
</gene>
<accession>A0A2T1EHF9</accession>
<comment type="caution">
    <text evidence="3">The sequence shown here is derived from an EMBL/GenBank/DDBJ whole genome shotgun (WGS) entry which is preliminary data.</text>
</comment>
<dbReference type="OrthoDB" id="9807210at2"/>
<evidence type="ECO:0000259" key="2">
    <source>
        <dbReference type="Pfam" id="PF01979"/>
    </source>
</evidence>
<dbReference type="Gene3D" id="2.30.40.10">
    <property type="entry name" value="Urease, subunit C, domain 1"/>
    <property type="match status" value="1"/>
</dbReference>
<evidence type="ECO:0000313" key="3">
    <source>
        <dbReference type="EMBL" id="PSB32200.1"/>
    </source>
</evidence>
<dbReference type="SUPFAM" id="SSF51338">
    <property type="entry name" value="Composite domain of metallo-dependent hydrolases"/>
    <property type="match status" value="1"/>
</dbReference>
<protein>
    <submittedName>
        <fullName evidence="3">Amidohydrolase</fullName>
    </submittedName>
</protein>
<dbReference type="PANTHER" id="PTHR43794">
    <property type="entry name" value="AMINOHYDROLASE SSNA-RELATED"/>
    <property type="match status" value="1"/>
</dbReference>
<dbReference type="RefSeq" id="WP_106255412.1">
    <property type="nucleotide sequence ID" value="NZ_CAWNSW010000017.1"/>
</dbReference>
<dbReference type="InterPro" id="IPR011059">
    <property type="entry name" value="Metal-dep_hydrolase_composite"/>
</dbReference>
<dbReference type="AlphaFoldDB" id="A0A2T1EHF9"/>
<name>A0A2T1EHF9_9CYAN</name>
<dbReference type="Proteomes" id="UP000239576">
    <property type="component" value="Unassembled WGS sequence"/>
</dbReference>
<evidence type="ECO:0000313" key="4">
    <source>
        <dbReference type="Proteomes" id="UP000239576"/>
    </source>
</evidence>
<dbReference type="InterPro" id="IPR032466">
    <property type="entry name" value="Metal_Hydrolase"/>
</dbReference>
<reference evidence="3 4" key="2">
    <citation type="submission" date="2018-03" db="EMBL/GenBank/DDBJ databases">
        <title>The ancient ancestry and fast evolution of plastids.</title>
        <authorList>
            <person name="Moore K.R."/>
            <person name="Magnabosco C."/>
            <person name="Momper L."/>
            <person name="Gold D.A."/>
            <person name="Bosak T."/>
            <person name="Fournier G.P."/>
        </authorList>
    </citation>
    <scope>NUCLEOTIDE SEQUENCE [LARGE SCALE GENOMIC DNA]</scope>
    <source>
        <strain evidence="3 4">ULC18</strain>
    </source>
</reference>
<reference evidence="4" key="1">
    <citation type="submission" date="2018-02" db="EMBL/GenBank/DDBJ databases">
        <authorList>
            <person name="Moore K."/>
            <person name="Momper L."/>
        </authorList>
    </citation>
    <scope>NUCLEOTIDE SEQUENCE [LARGE SCALE GENOMIC DNA]</scope>
    <source>
        <strain evidence="4">ULC18</strain>
    </source>
</reference>
<organism evidence="3 4">
    <name type="scientific">Stenomitos frigidus ULC18</name>
    <dbReference type="NCBI Taxonomy" id="2107698"/>
    <lineage>
        <taxon>Bacteria</taxon>
        <taxon>Bacillati</taxon>
        <taxon>Cyanobacteriota</taxon>
        <taxon>Cyanophyceae</taxon>
        <taxon>Leptolyngbyales</taxon>
        <taxon>Leptolyngbyaceae</taxon>
        <taxon>Stenomitos</taxon>
    </lineage>
</organism>